<feature type="region of interest" description="Disordered" evidence="1">
    <location>
        <begin position="1"/>
        <end position="121"/>
    </location>
</feature>
<protein>
    <submittedName>
        <fullName evidence="2">Uncharacterized protein</fullName>
    </submittedName>
</protein>
<evidence type="ECO:0000313" key="3">
    <source>
        <dbReference type="Proteomes" id="UP000075884"/>
    </source>
</evidence>
<feature type="region of interest" description="Disordered" evidence="1">
    <location>
        <begin position="174"/>
        <end position="346"/>
    </location>
</feature>
<dbReference type="Proteomes" id="UP000075884">
    <property type="component" value="Unassembled WGS sequence"/>
</dbReference>
<feature type="compositionally biased region" description="Low complexity" evidence="1">
    <location>
        <begin position="47"/>
        <end position="58"/>
    </location>
</feature>
<feature type="compositionally biased region" description="Basic residues" evidence="1">
    <location>
        <begin position="195"/>
        <end position="209"/>
    </location>
</feature>
<reference evidence="3" key="1">
    <citation type="submission" date="2013-03" db="EMBL/GenBank/DDBJ databases">
        <title>The Genome Sequence of Anopheles dirus WRAIR2.</title>
        <authorList>
            <consortium name="The Broad Institute Genomics Platform"/>
            <person name="Neafsey D.E."/>
            <person name="Walton C."/>
            <person name="Walker B."/>
            <person name="Young S.K."/>
            <person name="Zeng Q."/>
            <person name="Gargeya S."/>
            <person name="Fitzgerald M."/>
            <person name="Haas B."/>
            <person name="Abouelleil A."/>
            <person name="Allen A.W."/>
            <person name="Alvarado L."/>
            <person name="Arachchi H.M."/>
            <person name="Berlin A.M."/>
            <person name="Chapman S.B."/>
            <person name="Gainer-Dewar J."/>
            <person name="Goldberg J."/>
            <person name="Griggs A."/>
            <person name="Gujja S."/>
            <person name="Hansen M."/>
            <person name="Howarth C."/>
            <person name="Imamovic A."/>
            <person name="Ireland A."/>
            <person name="Larimer J."/>
            <person name="McCowan C."/>
            <person name="Murphy C."/>
            <person name="Pearson M."/>
            <person name="Poon T.W."/>
            <person name="Priest M."/>
            <person name="Roberts A."/>
            <person name="Saif S."/>
            <person name="Shea T."/>
            <person name="Sisk P."/>
            <person name="Sykes S."/>
            <person name="Wortman J."/>
            <person name="Nusbaum C."/>
            <person name="Birren B."/>
        </authorList>
    </citation>
    <scope>NUCLEOTIDE SEQUENCE [LARGE SCALE GENOMIC DNA]</scope>
    <source>
        <strain evidence="3">WRAIR2</strain>
    </source>
</reference>
<dbReference type="VEuPathDB" id="VectorBase:ADIR011558"/>
<reference evidence="2" key="2">
    <citation type="submission" date="2020-05" db="UniProtKB">
        <authorList>
            <consortium name="EnsemblMetazoa"/>
        </authorList>
    </citation>
    <scope>IDENTIFICATION</scope>
    <source>
        <strain evidence="2">WRAIR2</strain>
    </source>
</reference>
<accession>A0A182NV57</accession>
<feature type="compositionally biased region" description="Low complexity" evidence="1">
    <location>
        <begin position="80"/>
        <end position="94"/>
    </location>
</feature>
<evidence type="ECO:0000313" key="2">
    <source>
        <dbReference type="EnsemblMetazoa" id="ADIR011558-PA"/>
    </source>
</evidence>
<sequence>MWFRTGSFPDDRFSVSTLKKRMRRKIKSSDDSGQKQHAATDEGVPATGSSTTTMTSPTDGGGGGRREKSKDRKGSTDRAGSPSSSSTTGPVTVGLMVIRPPPRAYKKSSSKSRLDGAKKAITMPITDTRTTTGSATIKSSKSNTNLNINTLIKNKLNHNKHSPAKFLAKLVDHHDSADGPKTPAGGPYPLTPTPGHHKKYKLQKSKSRKNVQQQQQQKRSSIPSTSATTESFTRTTEEPTSSVENCGEAEGERGGHISLARQPSDRRQDMSGHQANTSGTSDHLNSSTSDAYGYKQTVDDDQFRENVKSKSAPVSVNRSESYKERSQKKTRTTRRKTSDPSLTKTA</sequence>
<organism evidence="2 3">
    <name type="scientific">Anopheles dirus</name>
    <dbReference type="NCBI Taxonomy" id="7168"/>
    <lineage>
        <taxon>Eukaryota</taxon>
        <taxon>Metazoa</taxon>
        <taxon>Ecdysozoa</taxon>
        <taxon>Arthropoda</taxon>
        <taxon>Hexapoda</taxon>
        <taxon>Insecta</taxon>
        <taxon>Pterygota</taxon>
        <taxon>Neoptera</taxon>
        <taxon>Endopterygota</taxon>
        <taxon>Diptera</taxon>
        <taxon>Nematocera</taxon>
        <taxon>Culicoidea</taxon>
        <taxon>Culicidae</taxon>
        <taxon>Anophelinae</taxon>
        <taxon>Anopheles</taxon>
    </lineage>
</organism>
<dbReference type="STRING" id="7168.A0A182NV57"/>
<feature type="compositionally biased region" description="Basic and acidic residues" evidence="1">
    <location>
        <begin position="27"/>
        <end position="40"/>
    </location>
</feature>
<feature type="compositionally biased region" description="Polar residues" evidence="1">
    <location>
        <begin position="271"/>
        <end position="290"/>
    </location>
</feature>
<feature type="compositionally biased region" description="Basic and acidic residues" evidence="1">
    <location>
        <begin position="64"/>
        <end position="76"/>
    </location>
</feature>
<dbReference type="AlphaFoldDB" id="A0A182NV57"/>
<feature type="compositionally biased region" description="Low complexity" evidence="1">
    <location>
        <begin position="210"/>
        <end position="242"/>
    </location>
</feature>
<keyword evidence="3" id="KW-1185">Reference proteome</keyword>
<name>A0A182NV57_9DIPT</name>
<proteinExistence type="predicted"/>
<evidence type="ECO:0000256" key="1">
    <source>
        <dbReference type="SAM" id="MobiDB-lite"/>
    </source>
</evidence>
<dbReference type="EnsemblMetazoa" id="ADIR011558-RA">
    <property type="protein sequence ID" value="ADIR011558-PA"/>
    <property type="gene ID" value="ADIR011558"/>
</dbReference>
<feature type="compositionally biased region" description="Basic and acidic residues" evidence="1">
    <location>
        <begin position="297"/>
        <end position="308"/>
    </location>
</feature>